<dbReference type="Pfam" id="PF13424">
    <property type="entry name" value="TPR_12"/>
    <property type="match status" value="2"/>
</dbReference>
<accession>A0AAP2GPH1</accession>
<dbReference type="PANTHER" id="PTHR45641:SF19">
    <property type="entry name" value="NEPHROCYSTIN-3"/>
    <property type="match status" value="1"/>
</dbReference>
<keyword evidence="4" id="KW-0732">Signal</keyword>
<name>A0AAP2GPH1_9BACT</name>
<feature type="signal peptide" evidence="4">
    <location>
        <begin position="1"/>
        <end position="23"/>
    </location>
</feature>
<feature type="repeat" description="TPR" evidence="3">
    <location>
        <begin position="824"/>
        <end position="857"/>
    </location>
</feature>
<dbReference type="InterPro" id="IPR024983">
    <property type="entry name" value="CHAT_dom"/>
</dbReference>
<evidence type="ECO:0000259" key="5">
    <source>
        <dbReference type="Pfam" id="PF12770"/>
    </source>
</evidence>
<evidence type="ECO:0000256" key="2">
    <source>
        <dbReference type="ARBA" id="ARBA00022803"/>
    </source>
</evidence>
<dbReference type="RefSeq" id="WP_254166604.1">
    <property type="nucleotide sequence ID" value="NZ_JAHESF010000021.1"/>
</dbReference>
<protein>
    <submittedName>
        <fullName evidence="6">CHAT domain-containing protein</fullName>
    </submittedName>
</protein>
<dbReference type="Pfam" id="PF12770">
    <property type="entry name" value="CHAT"/>
    <property type="match status" value="1"/>
</dbReference>
<dbReference type="InterPro" id="IPR019734">
    <property type="entry name" value="TPR_rpt"/>
</dbReference>
<evidence type="ECO:0000313" key="6">
    <source>
        <dbReference type="EMBL" id="MBT1699113.1"/>
    </source>
</evidence>
<evidence type="ECO:0000256" key="1">
    <source>
        <dbReference type="ARBA" id="ARBA00022737"/>
    </source>
</evidence>
<feature type="chain" id="PRO_5043047081" evidence="4">
    <location>
        <begin position="24"/>
        <end position="1419"/>
    </location>
</feature>
<dbReference type="PROSITE" id="PS50005">
    <property type="entry name" value="TPR"/>
    <property type="match status" value="2"/>
</dbReference>
<dbReference type="EMBL" id="JAHESF010000021">
    <property type="protein sequence ID" value="MBT1699113.1"/>
    <property type="molecule type" value="Genomic_DNA"/>
</dbReference>
<dbReference type="PANTHER" id="PTHR45641">
    <property type="entry name" value="TETRATRICOPEPTIDE REPEAT PROTEIN (AFU_ORTHOLOGUE AFUA_6G03870)"/>
    <property type="match status" value="1"/>
</dbReference>
<dbReference type="InterPro" id="IPR011990">
    <property type="entry name" value="TPR-like_helical_dom_sf"/>
</dbReference>
<dbReference type="Gene3D" id="1.25.40.10">
    <property type="entry name" value="Tetratricopeptide repeat domain"/>
    <property type="match status" value="5"/>
</dbReference>
<organism evidence="6 7">
    <name type="scientific">Chryseosolibacter histidini</name>
    <dbReference type="NCBI Taxonomy" id="2782349"/>
    <lineage>
        <taxon>Bacteria</taxon>
        <taxon>Pseudomonadati</taxon>
        <taxon>Bacteroidota</taxon>
        <taxon>Cytophagia</taxon>
        <taxon>Cytophagales</taxon>
        <taxon>Chryseotaleaceae</taxon>
        <taxon>Chryseosolibacter</taxon>
    </lineage>
</organism>
<keyword evidence="7" id="KW-1185">Reference proteome</keyword>
<dbReference type="Pfam" id="PF13181">
    <property type="entry name" value="TPR_8"/>
    <property type="match status" value="1"/>
</dbReference>
<feature type="domain" description="CHAT" evidence="5">
    <location>
        <begin position="1116"/>
        <end position="1417"/>
    </location>
</feature>
<evidence type="ECO:0000313" key="7">
    <source>
        <dbReference type="Proteomes" id="UP001319200"/>
    </source>
</evidence>
<sequence length="1419" mass="162472">MKKVSFLTLSVLLCLFASQAAYCQNKKLDKALQKIDNYYNSGRLEKALSSLGKFKKGALKAGANSNYMVVYYLQDARINLAMGIIEGFETSLTNALATSLNVYGENSTSYATTMLDVADIYLDYGNFRISREYIEKAEAVLKKTDQLNDAMKGRIALAKAEAMIGQGFANTALDLLREYEKYFAARAVEKETIVEGNEIKTKRIPEGELFQRFNDYAKLKTLIGSAIAKKGRISIIGADAENPDVDAAFLELDSWLKGKRRFLGETSLADIEYRYVWAKAFKENGNKDLDDSRLEFDNMLSDLKKKTNPTNALAHEIYISYLELLMSKGINARYINTKLEYEKVIDKYYPKASLHRVNLKAVEFDTKMQRDQTRNLETNALNLISSKSLPKNYKTTIRIYEFLYEVALAEQRYTNAESYLNQLLEIKKDLCGENSPEYHLARVHLANFYLDYTNKMDEAGKIYEESFFRIVVKEIDKNHKDMITILNHIAQWYEFTDKYNLAAKTLKDAREATIQKFKNDDILLGMELNNIAKLQLKLGEYDEAEANILKALEIIDLKENREYAEWRPSYISALESQAKLYGLKGLFDEAESNLERTRKLIQKADGPMGDELSTAKELSSLLIQLGRYSATDKLLNNLIEEYERLFGKSTLRLIDPLVDKGRILLAKGDYTEAEKTALRAYQIANSIYGDNSTKTAPTQKLLGDIYYTLGDYEKAEANVTKAMASQEKQFGRKHIEVAKSLSQLALIKFYKGDNAQQVEKLMIESRDVMAEKLGKDNPQYAEILKNVAVLYISERRFDIAFNSLTVAESIWKAKAGRKNNINTASIYTLTGDVYYQQKNYKRAEEFYIKAKNLYESFFSTTHPEYVKVLSKLSKVYYMEQDFKRSKKNIEDALGNYENFIKQFFPALSEREKAKYWNTIKGDFEFYNTLAFSNLDDFKDLTKKVYDYQLLTKALLLSSSIKIRERIMNSTDEPLKAQYNTWIQKKELLTLALSMSATQLTENEIDPNQLHQEVERLEKELSQRSEIFGESFENKRITFDDVRKSLKPNEAAIEMVRYRYFNHSLTDSVIYAALYVKPELTKPKAIILKDGHRMETRFFKFYRNAITGKLEDNISYGVFWQPIIEEIGQVATIYLSADGIYNQINLEAIATPDGRFVIDNSNIVLVSNTKDIFLRKAKTRAATDNTAMMFGNPTFYLTASADNKNIASLPGTEKEINQLQFMLKQKGWNTSEYVERSAAEEKVKELNSPKIFHIATHGLYRPSTNLTLEKEIEGNEALLAQNPLMRTGLLLRGAGDLLDKTDYNYNMENGILTAYEAMSLNLDKTDLVVLSACETGLGDLEAGEGVYGLQRAFLVAGAKVLIMSMFKVDDDATQKLMLKFYQKWLNSNNLRQSFIDAKKELRVEYPEPIYWGAFMMIGID</sequence>
<keyword evidence="2 3" id="KW-0802">TPR repeat</keyword>
<reference evidence="6 7" key="1">
    <citation type="submission" date="2021-05" db="EMBL/GenBank/DDBJ databases">
        <title>A Polyphasic approach of four new species of the genus Ohtaekwangia: Ohtaekwangia histidinii sp. nov., Ohtaekwangia cretensis sp. nov., Ohtaekwangia indiensis sp. nov., Ohtaekwangia reichenbachii sp. nov. from diverse environment.</title>
        <authorList>
            <person name="Octaviana S."/>
        </authorList>
    </citation>
    <scope>NUCLEOTIDE SEQUENCE [LARGE SCALE GENOMIC DNA]</scope>
    <source>
        <strain evidence="6 7">PWU4</strain>
    </source>
</reference>
<gene>
    <name evidence="6" type="ORF">KK083_19615</name>
</gene>
<evidence type="ECO:0000256" key="4">
    <source>
        <dbReference type="SAM" id="SignalP"/>
    </source>
</evidence>
<dbReference type="SUPFAM" id="SSF48452">
    <property type="entry name" value="TPR-like"/>
    <property type="match status" value="3"/>
</dbReference>
<proteinExistence type="predicted"/>
<dbReference type="Proteomes" id="UP001319200">
    <property type="component" value="Unassembled WGS sequence"/>
</dbReference>
<feature type="repeat" description="TPR" evidence="3">
    <location>
        <begin position="696"/>
        <end position="729"/>
    </location>
</feature>
<keyword evidence="1" id="KW-0677">Repeat</keyword>
<evidence type="ECO:0000256" key="3">
    <source>
        <dbReference type="PROSITE-ProRule" id="PRU00339"/>
    </source>
</evidence>
<comment type="caution">
    <text evidence="6">The sequence shown here is derived from an EMBL/GenBank/DDBJ whole genome shotgun (WGS) entry which is preliminary data.</text>
</comment>
<dbReference type="SMART" id="SM00028">
    <property type="entry name" value="TPR"/>
    <property type="match status" value="8"/>
</dbReference>